<evidence type="ECO:0000313" key="1">
    <source>
        <dbReference type="EMBL" id="SPF32476.1"/>
    </source>
</evidence>
<organism evidence="1 2">
    <name type="scientific">Candidatus Desulfosporosinus infrequens</name>
    <dbReference type="NCBI Taxonomy" id="2043169"/>
    <lineage>
        <taxon>Bacteria</taxon>
        <taxon>Bacillati</taxon>
        <taxon>Bacillota</taxon>
        <taxon>Clostridia</taxon>
        <taxon>Eubacteriales</taxon>
        <taxon>Desulfitobacteriaceae</taxon>
        <taxon>Desulfosporosinus</taxon>
    </lineage>
</organism>
<dbReference type="AlphaFoldDB" id="A0A2U3JYG9"/>
<accession>A0A2U3JYG9</accession>
<dbReference type="EMBL" id="OMOF01000015">
    <property type="protein sequence ID" value="SPF32476.1"/>
    <property type="molecule type" value="Genomic_DNA"/>
</dbReference>
<proteinExistence type="predicted"/>
<protein>
    <submittedName>
        <fullName evidence="1">Uncharacterized protein</fullName>
    </submittedName>
</protein>
<dbReference type="Proteomes" id="UP000238916">
    <property type="component" value="Unassembled WGS sequence"/>
</dbReference>
<reference evidence="2" key="1">
    <citation type="submission" date="2018-02" db="EMBL/GenBank/DDBJ databases">
        <authorList>
            <person name="Hausmann B."/>
        </authorList>
    </citation>
    <scope>NUCLEOTIDE SEQUENCE [LARGE SCALE GENOMIC DNA]</scope>
    <source>
        <strain evidence="2">Peat soil MAG SbF1</strain>
    </source>
</reference>
<gene>
    <name evidence="1" type="ORF">SBF1_1110042</name>
</gene>
<name>A0A2U3JYG9_9FIRM</name>
<sequence length="46" mass="5208">MSKQSGYIKISDRSGCISGNYKVKDKDSEVVIIPKEMRDISGRYKP</sequence>
<evidence type="ECO:0000313" key="2">
    <source>
        <dbReference type="Proteomes" id="UP000238916"/>
    </source>
</evidence>